<accession>A0A7T0M0Y1</accession>
<proteinExistence type="predicted"/>
<name>A0A7T0M0Y1_9CAUD</name>
<protein>
    <submittedName>
        <fullName evidence="1">Uncharacterized protein</fullName>
    </submittedName>
</protein>
<dbReference type="KEGG" id="vg:80020300"/>
<sequence>MADENWSSRAPDHVHQLDLCPGCEGLRVTRLDRLPGVVDFTVHDAGGRVISSGPAVVHIGPVPETCPTPAEEVAGHG</sequence>
<dbReference type="EMBL" id="MW291017">
    <property type="protein sequence ID" value="QPL14043.1"/>
    <property type="molecule type" value="Genomic_DNA"/>
</dbReference>
<dbReference type="GeneID" id="80020300"/>
<evidence type="ECO:0000313" key="2">
    <source>
        <dbReference type="Proteomes" id="UP000595090"/>
    </source>
</evidence>
<dbReference type="RefSeq" id="YP_010755630.1">
    <property type="nucleotide sequence ID" value="NC_073473.1"/>
</dbReference>
<keyword evidence="2" id="KW-1185">Reference proteome</keyword>
<dbReference type="Proteomes" id="UP000595090">
    <property type="component" value="Segment"/>
</dbReference>
<evidence type="ECO:0000313" key="1">
    <source>
        <dbReference type="EMBL" id="QPL14043.1"/>
    </source>
</evidence>
<reference evidence="1 2" key="1">
    <citation type="submission" date="2020-11" db="EMBL/GenBank/DDBJ databases">
        <authorList>
            <person name="Asamoah-Frimpong E.A."/>
            <person name="Attaran A."/>
            <person name="Berhane B."/>
            <person name="Boone B.K."/>
            <person name="Cesta G."/>
            <person name="Chorbajian C."/>
            <person name="Cowan J.T."/>
            <person name="Datu D.V."/>
            <person name="Der L."/>
            <person name="Egbunine A.O."/>
            <person name="Giampietro H."/>
            <person name="Gunnison R.P."/>
            <person name="Joseph M.A."/>
            <person name="Kiewe T."/>
            <person name="Oboh E.C."/>
            <person name="O'Neill K."/>
            <person name="Oxlaj J.A."/>
            <person name="Patel A.K."/>
            <person name="Saqaf K."/>
            <person name="Vuong K."/>
            <person name="Walker C."/>
            <person name="Wikina T."/>
            <person name="Yan T."/>
            <person name="Avazpour P."/>
            <person name="Kim F.M."/>
            <person name="Mason K.J."/>
            <person name="Nguyen D.A."/>
            <person name="Pettit S.M."/>
            <person name="Zhou O.J."/>
            <person name="Brissett D.L."/>
            <person name="Gualtieri C."/>
            <person name="Hufford T.M."/>
            <person name="Ko J.M."/>
            <person name="Novak J.K."/>
            <person name="Smith Z.M."/>
            <person name="Erill I."/>
            <person name="Caruso S.M."/>
            <person name="Garlena R.A."/>
            <person name="Russell D.A."/>
            <person name="Pope W.H."/>
            <person name="Jacobs-Sera D."/>
            <person name="Hatfull G.F."/>
        </authorList>
    </citation>
    <scope>NUCLEOTIDE SEQUENCE [LARGE SCALE GENOMIC DNA]</scope>
</reference>
<gene>
    <name evidence="1" type="primary">14</name>
    <name evidence="1" type="ORF">SEA_TURKISHDELIGHT_14</name>
</gene>
<organism evidence="1 2">
    <name type="scientific">Streptomyces phage TurkishDelight</name>
    <dbReference type="NCBI Taxonomy" id="2793708"/>
    <lineage>
        <taxon>Viruses</taxon>
        <taxon>Duplodnaviria</taxon>
        <taxon>Heunggongvirae</taxon>
        <taxon>Uroviricota</taxon>
        <taxon>Caudoviricetes</taxon>
        <taxon>Dolmabahcevirus</taxon>
        <taxon>Dolmabahcevirus turkishdelight</taxon>
    </lineage>
</organism>